<evidence type="ECO:0000256" key="3">
    <source>
        <dbReference type="ARBA" id="ARBA00022692"/>
    </source>
</evidence>
<keyword evidence="4 9" id="KW-0460">Magnesium</keyword>
<feature type="transmembrane region" description="Helical" evidence="9">
    <location>
        <begin position="374"/>
        <end position="391"/>
    </location>
</feature>
<feature type="transmembrane region" description="Helical" evidence="9">
    <location>
        <begin position="659"/>
        <end position="680"/>
    </location>
</feature>
<evidence type="ECO:0000256" key="1">
    <source>
        <dbReference type="ARBA" id="ARBA00004127"/>
    </source>
</evidence>
<dbReference type="EC" id="7.1.3.1" evidence="9"/>
<organism evidence="10 11">
    <name type="scientific">Candidatus Abawacabacteria bacterium RBG_16_42_10</name>
    <dbReference type="NCBI Taxonomy" id="1817814"/>
    <lineage>
        <taxon>Bacteria</taxon>
        <taxon>Candidatus Abawacaibacteriota</taxon>
    </lineage>
</organism>
<keyword evidence="9" id="KW-1003">Cell membrane</keyword>
<dbReference type="GO" id="GO:0012505">
    <property type="term" value="C:endomembrane system"/>
    <property type="evidence" value="ECO:0007669"/>
    <property type="project" value="UniProtKB-SubCell"/>
</dbReference>
<keyword evidence="6 9" id="KW-1133">Transmembrane helix</keyword>
<keyword evidence="8 9" id="KW-0472">Membrane</keyword>
<evidence type="ECO:0000256" key="7">
    <source>
        <dbReference type="ARBA" id="ARBA00023065"/>
    </source>
</evidence>
<accession>A0A1F4XKF6</accession>
<keyword evidence="3 9" id="KW-0812">Transmembrane</keyword>
<feature type="transmembrane region" description="Helical" evidence="9">
    <location>
        <begin position="233"/>
        <end position="253"/>
    </location>
</feature>
<evidence type="ECO:0000313" key="11">
    <source>
        <dbReference type="Proteomes" id="UP000177614"/>
    </source>
</evidence>
<proteinExistence type="inferred from homology"/>
<dbReference type="GO" id="GO:0000287">
    <property type="term" value="F:magnesium ion binding"/>
    <property type="evidence" value="ECO:0007669"/>
    <property type="project" value="UniProtKB-UniRule"/>
</dbReference>
<comment type="caution">
    <text evidence="10">The sequence shown here is derived from an EMBL/GenBank/DDBJ whole genome shotgun (WGS) entry which is preliminary data.</text>
</comment>
<dbReference type="PIRSF" id="PIRSF001265">
    <property type="entry name" value="H+-PPase"/>
    <property type="match status" value="1"/>
</dbReference>
<feature type="transmembrane region" description="Helical" evidence="9">
    <location>
        <begin position="58"/>
        <end position="75"/>
    </location>
</feature>
<dbReference type="STRING" id="1817814.A2V81_03040"/>
<name>A0A1F4XKF6_9BACT</name>
<feature type="site" description="Determinant of potassium independence" evidence="9">
    <location>
        <position position="459"/>
    </location>
</feature>
<feature type="transmembrane region" description="Helical" evidence="9">
    <location>
        <begin position="397"/>
        <end position="420"/>
    </location>
</feature>
<reference evidence="10 11" key="1">
    <citation type="journal article" date="2016" name="Nat. Commun.">
        <title>Thousands of microbial genomes shed light on interconnected biogeochemical processes in an aquifer system.</title>
        <authorList>
            <person name="Anantharaman K."/>
            <person name="Brown C.T."/>
            <person name="Hug L.A."/>
            <person name="Sharon I."/>
            <person name="Castelle C.J."/>
            <person name="Probst A.J."/>
            <person name="Thomas B.C."/>
            <person name="Singh A."/>
            <person name="Wilkins M.J."/>
            <person name="Karaoz U."/>
            <person name="Brodie E.L."/>
            <person name="Williams K.H."/>
            <person name="Hubbard S.S."/>
            <person name="Banfield J.F."/>
        </authorList>
    </citation>
    <scope>NUCLEOTIDE SEQUENCE [LARGE SCALE GENOMIC DNA]</scope>
</reference>
<evidence type="ECO:0000256" key="4">
    <source>
        <dbReference type="ARBA" id="ARBA00022842"/>
    </source>
</evidence>
<dbReference type="NCBIfam" id="NF001953">
    <property type="entry name" value="PRK00733.2-1"/>
    <property type="match status" value="1"/>
</dbReference>
<evidence type="ECO:0000256" key="9">
    <source>
        <dbReference type="HAMAP-Rule" id="MF_01129"/>
    </source>
</evidence>
<keyword evidence="2 9" id="KW-0813">Transport</keyword>
<dbReference type="HAMAP" id="MF_01129">
    <property type="entry name" value="PPase_energized_pump"/>
    <property type="match status" value="1"/>
</dbReference>
<keyword evidence="9" id="KW-0375">Hydrogen ion transport</keyword>
<feature type="transmembrane region" description="Helical" evidence="9">
    <location>
        <begin position="6"/>
        <end position="27"/>
    </location>
</feature>
<keyword evidence="5 9" id="KW-1278">Translocase</keyword>
<feature type="transmembrane region" description="Helical" evidence="9">
    <location>
        <begin position="594"/>
        <end position="616"/>
    </location>
</feature>
<feature type="transmembrane region" description="Helical" evidence="9">
    <location>
        <begin position="501"/>
        <end position="520"/>
    </location>
</feature>
<comment type="similarity">
    <text evidence="9">Belongs to the H(+)-translocating pyrophosphatase (TC 3.A.10) family. K(+)-insensitive subfamily.</text>
</comment>
<feature type="transmembrane region" description="Helical" evidence="9">
    <location>
        <begin position="157"/>
        <end position="175"/>
    </location>
</feature>
<evidence type="ECO:0000256" key="8">
    <source>
        <dbReference type="ARBA" id="ARBA00023136"/>
    </source>
</evidence>
<comment type="caution">
    <text evidence="9">Lacks conserved residue(s) required for the propagation of feature annotation.</text>
</comment>
<feature type="transmembrane region" description="Helical" evidence="9">
    <location>
        <begin position="568"/>
        <end position="588"/>
    </location>
</feature>
<comment type="function">
    <text evidence="9">Proton pump that utilizes the energy of pyrophosphate hydrolysis as the driving force for proton movement across the membrane. Generates a proton motive force.</text>
</comment>
<dbReference type="NCBIfam" id="NF001951">
    <property type="entry name" value="PRK00733.1-2"/>
    <property type="match status" value="1"/>
</dbReference>
<feature type="transmembrane region" description="Helical" evidence="9">
    <location>
        <begin position="290"/>
        <end position="313"/>
    </location>
</feature>
<dbReference type="NCBIfam" id="TIGR01104">
    <property type="entry name" value="V_PPase"/>
    <property type="match status" value="1"/>
</dbReference>
<evidence type="ECO:0000256" key="2">
    <source>
        <dbReference type="ARBA" id="ARBA00022448"/>
    </source>
</evidence>
<dbReference type="Proteomes" id="UP000177614">
    <property type="component" value="Unassembled WGS sequence"/>
</dbReference>
<protein>
    <recommendedName>
        <fullName evidence="9">K(+)-insensitive pyrophosphate-energized proton pump</fullName>
        <ecNumber evidence="9">7.1.3.1</ecNumber>
    </recommendedName>
    <alternativeName>
        <fullName evidence="9">Membrane-bound proton-translocating pyrophosphatase</fullName>
    </alternativeName>
    <alternativeName>
        <fullName evidence="9">Pyrophosphate-energized inorganic pyrophosphatase</fullName>
        <shortName evidence="9">H(+)-PPase</shortName>
    </alternativeName>
</protein>
<dbReference type="NCBIfam" id="NF001960">
    <property type="entry name" value="PRK00733.3-5"/>
    <property type="match status" value="1"/>
</dbReference>
<comment type="subunit">
    <text evidence="9">Homodimer.</text>
</comment>
<dbReference type="Pfam" id="PF03030">
    <property type="entry name" value="H_PPase"/>
    <property type="match status" value="1"/>
</dbReference>
<dbReference type="GO" id="GO:0009678">
    <property type="term" value="F:diphosphate hydrolysis-driven proton transmembrane transporter activity"/>
    <property type="evidence" value="ECO:0007669"/>
    <property type="project" value="UniProtKB-UniRule"/>
</dbReference>
<feature type="transmembrane region" description="Helical" evidence="9">
    <location>
        <begin position="464"/>
        <end position="481"/>
    </location>
</feature>
<evidence type="ECO:0000313" key="10">
    <source>
        <dbReference type="EMBL" id="OGC82100.1"/>
    </source>
</evidence>
<feature type="transmembrane region" description="Helical" evidence="9">
    <location>
        <begin position="259"/>
        <end position="278"/>
    </location>
</feature>
<feature type="transmembrane region" description="Helical" evidence="9">
    <location>
        <begin position="120"/>
        <end position="145"/>
    </location>
</feature>
<comment type="catalytic activity">
    <reaction evidence="9">
        <text>diphosphate + H2O + H(+)(in) = 2 phosphate + 2 H(+)(out)</text>
        <dbReference type="Rhea" id="RHEA:13973"/>
        <dbReference type="ChEBI" id="CHEBI:15377"/>
        <dbReference type="ChEBI" id="CHEBI:15378"/>
        <dbReference type="ChEBI" id="CHEBI:33019"/>
        <dbReference type="ChEBI" id="CHEBI:43474"/>
        <dbReference type="EC" id="7.1.3.1"/>
    </reaction>
</comment>
<evidence type="ECO:0000256" key="5">
    <source>
        <dbReference type="ARBA" id="ARBA00022967"/>
    </source>
</evidence>
<dbReference type="EMBL" id="MEWR01000011">
    <property type="protein sequence ID" value="OGC82100.1"/>
    <property type="molecule type" value="Genomic_DNA"/>
</dbReference>
<dbReference type="GO" id="GO:0004427">
    <property type="term" value="F:inorganic diphosphate phosphatase activity"/>
    <property type="evidence" value="ECO:0007669"/>
    <property type="project" value="UniProtKB-UniRule"/>
</dbReference>
<comment type="subcellular location">
    <subcellularLocation>
        <location evidence="9">Cell membrane</location>
        <topology evidence="9">Multi-pass membrane protein</topology>
    </subcellularLocation>
    <subcellularLocation>
        <location evidence="1">Endomembrane system</location>
        <topology evidence="1">Multi-pass membrane protein</topology>
    </subcellularLocation>
</comment>
<gene>
    <name evidence="9 10" type="primary">hppA</name>
    <name evidence="10" type="ORF">A2V81_03040</name>
</gene>
<dbReference type="PANTHER" id="PTHR31998">
    <property type="entry name" value="K(+)-INSENSITIVE PYROPHOSPHATE-ENERGIZED PROTON PUMP"/>
    <property type="match status" value="1"/>
</dbReference>
<dbReference type="InterPro" id="IPR004131">
    <property type="entry name" value="PPase-energised_H-pump"/>
</dbReference>
<dbReference type="AlphaFoldDB" id="A0A1F4XKF6"/>
<comment type="cofactor">
    <cofactor evidence="9">
        <name>Mg(2+)</name>
        <dbReference type="ChEBI" id="CHEBI:18420"/>
    </cofactor>
</comment>
<feature type="transmembrane region" description="Helical" evidence="9">
    <location>
        <begin position="319"/>
        <end position="336"/>
    </location>
</feature>
<evidence type="ECO:0000256" key="6">
    <source>
        <dbReference type="ARBA" id="ARBA00022989"/>
    </source>
</evidence>
<feature type="transmembrane region" description="Helical" evidence="9">
    <location>
        <begin position="81"/>
        <end position="99"/>
    </location>
</feature>
<keyword evidence="7 9" id="KW-0406">Ion transport</keyword>
<sequence>MQYAVWYALIASVIALIAAGIYVYLIMKVKVTDEKMNAISLAIREGAQAYLWRQTKTIAVFTVIVFLLLGFTLQWLLAVGFLVGAVLSLAAGYIGMTVCSRTNVRTAFLAREGMNPALTIAFRGGLVTGLGIVGLALFGVSGFYLALQFMGVAMKNIPTILIGLGFGASLISLFARVGGGIFTKAADVGADLVGKVEQGLPEDDERNPAVIADNVGDNVGDVMGMGADLFETYAVTLIAAIVLAAAIFKGNLAQVGIEYPLVLGAVAIVASILGSFFVRLSAGSKNIMGALYKGLIATSVFSIIAFYFVTQAMIGDMKIFYATLVGIALTILMNVITEYYTSTKYKPVQDIAAASETGAGTNVIIGIAYGLRSTFLPIMAIVGAIILAFWLGEHSSLHSGVFGIAVAAVAMLSTTGMVIAMDAYGPITDNAGGIAEMSAQSESVREITDALDAVGNTTKAVTKGYAIGSAALAALVLFQAYSEEFTKLGHKLMLKIDDPLVLVGLFIGALLPALFSSYCMQAVGRAAHKVVEEVRRQFREIPGIMERKTKPEYGTCVDIVTKAALYEMIAPGLLAVLAPLAVGFILGAEALAGLLAGVIVSGLVIAISMCTGGGAWDNAKKYIEQGNFGGKGSNAHKAAIVGDTVGDPYKDTAGPAINALIKVINTISLIIAPLIAALLMK</sequence>
<dbReference type="GO" id="GO:0005886">
    <property type="term" value="C:plasma membrane"/>
    <property type="evidence" value="ECO:0007669"/>
    <property type="project" value="UniProtKB-SubCell"/>
</dbReference>